<gene>
    <name evidence="1" type="ORF">JFP838_03210</name>
</gene>
<dbReference type="EMBL" id="CP010994">
    <property type="protein sequence ID" value="AMN34800.1"/>
    <property type="molecule type" value="Genomic_DNA"/>
</dbReference>
<dbReference type="PATRIC" id="fig|1502.177.peg.629"/>
<dbReference type="Proteomes" id="UP000070260">
    <property type="component" value="Chromosome"/>
</dbReference>
<evidence type="ECO:0000313" key="2">
    <source>
        <dbReference type="Proteomes" id="UP000070260"/>
    </source>
</evidence>
<dbReference type="RefSeq" id="WP_061426492.1">
    <property type="nucleotide sequence ID" value="NZ_CATNZO010000001.1"/>
</dbReference>
<reference evidence="1 2" key="1">
    <citation type="journal article" date="2016" name="PLoS ONE">
        <title>Plasmid Characterization and Chromosome Analysis of Two netF+ Clostridium perfringens Isolates Associated with Foal and Canine Necrotizing Enteritis.</title>
        <authorList>
            <person name="Mehdizadeh Gohari I."/>
            <person name="Kropinski A.M."/>
            <person name="Weese S.J."/>
            <person name="Parreira V.R."/>
            <person name="Whitehead A.E."/>
            <person name="Boerlin P."/>
            <person name="Prescott J.F."/>
        </authorList>
    </citation>
    <scope>NUCLEOTIDE SEQUENCE [LARGE SCALE GENOMIC DNA]</scope>
    <source>
        <strain evidence="1 2">JP838</strain>
    </source>
</reference>
<evidence type="ECO:0000313" key="1">
    <source>
        <dbReference type="EMBL" id="AMN34800.1"/>
    </source>
</evidence>
<dbReference type="AlphaFoldDB" id="A0A127EFS3"/>
<name>A0A127EFS3_CLOPF</name>
<organism evidence="1 2">
    <name type="scientific">Clostridium perfringens</name>
    <dbReference type="NCBI Taxonomy" id="1502"/>
    <lineage>
        <taxon>Bacteria</taxon>
        <taxon>Bacillati</taxon>
        <taxon>Bacillota</taxon>
        <taxon>Clostridia</taxon>
        <taxon>Eubacteriales</taxon>
        <taxon>Clostridiaceae</taxon>
        <taxon>Clostridium</taxon>
    </lineage>
</organism>
<sequence>MKIKYIEKINLTIYKIKENIYGISDYLDIDFDKNLIALKGTSCRHGYFQNLTNQELSEITRIVNNQN</sequence>
<accession>A0A127EFS3</accession>
<proteinExistence type="predicted"/>
<protein>
    <submittedName>
        <fullName evidence="1">Uncharacterized protein</fullName>
    </submittedName>
</protein>